<feature type="region of interest" description="Disordered" evidence="1">
    <location>
        <begin position="1"/>
        <end position="22"/>
    </location>
</feature>
<proteinExistence type="predicted"/>
<name>A0A3E1J234_GARVA</name>
<evidence type="ECO:0000256" key="1">
    <source>
        <dbReference type="SAM" id="MobiDB-lite"/>
    </source>
</evidence>
<dbReference type="AlphaFoldDB" id="A0A3E1J234"/>
<dbReference type="EMBL" id="LRTV01000001">
    <property type="protein sequence ID" value="RFD80420.1"/>
    <property type="molecule type" value="Genomic_DNA"/>
</dbReference>
<protein>
    <submittedName>
        <fullName evidence="2">Uncharacterized protein</fullName>
    </submittedName>
</protein>
<sequence>MAEVATNAGEKTPANVPHQSALPSSIETKAGLACVESTPVLSTLSKLGAPSCFRALNRSAQAGRRAARALAVFCYSCRWHAARMS</sequence>
<evidence type="ECO:0000313" key="3">
    <source>
        <dbReference type="Proteomes" id="UP000259221"/>
    </source>
</evidence>
<reference evidence="2 3" key="1">
    <citation type="submission" date="2016-02" db="EMBL/GenBank/DDBJ databases">
        <authorList>
            <person name="Alioto T."/>
            <person name="Alioto T."/>
        </authorList>
    </citation>
    <scope>NUCLEOTIDE SEQUENCE [LARGE SCALE GENOMIC DNA]</scope>
    <source>
        <strain evidence="2 3">NR010</strain>
    </source>
</reference>
<accession>A0A3E1J234</accession>
<evidence type="ECO:0000313" key="2">
    <source>
        <dbReference type="EMBL" id="RFD80420.1"/>
    </source>
</evidence>
<gene>
    <name evidence="2" type="ORF">AXE77_02820</name>
</gene>
<dbReference type="Proteomes" id="UP000259221">
    <property type="component" value="Unassembled WGS sequence"/>
</dbReference>
<comment type="caution">
    <text evidence="2">The sequence shown here is derived from an EMBL/GenBank/DDBJ whole genome shotgun (WGS) entry which is preliminary data.</text>
</comment>
<organism evidence="2 3">
    <name type="scientific">Gardnerella vaginalis</name>
    <dbReference type="NCBI Taxonomy" id="2702"/>
    <lineage>
        <taxon>Bacteria</taxon>
        <taxon>Bacillati</taxon>
        <taxon>Actinomycetota</taxon>
        <taxon>Actinomycetes</taxon>
        <taxon>Bifidobacteriales</taxon>
        <taxon>Bifidobacteriaceae</taxon>
        <taxon>Gardnerella</taxon>
    </lineage>
</organism>